<reference evidence="2 3" key="1">
    <citation type="submission" date="2023-12" db="EMBL/GenBank/DDBJ databases">
        <title>Denitrificimonas halotolerans sp. nov.,a novel species isolated from landfill leachate.</title>
        <authorList>
            <person name="Wang S."/>
        </authorList>
    </citation>
    <scope>NUCLEOTIDE SEQUENCE [LARGE SCALE GENOMIC DNA]</scope>
    <source>
        <strain evidence="2 3">JX-1</strain>
    </source>
</reference>
<evidence type="ECO:0000259" key="1">
    <source>
        <dbReference type="Pfam" id="PF07866"/>
    </source>
</evidence>
<dbReference type="Proteomes" id="UP001294570">
    <property type="component" value="Unassembled WGS sequence"/>
</dbReference>
<gene>
    <name evidence="2" type="ORF">TOI97_05610</name>
</gene>
<feature type="domain" description="DUF1653" evidence="1">
    <location>
        <begin position="6"/>
        <end position="66"/>
    </location>
</feature>
<dbReference type="Gene3D" id="2.30.30.320">
    <property type="entry name" value="DUF1653-like domain"/>
    <property type="match status" value="1"/>
</dbReference>
<sequence length="78" mass="9068">MSLKTGIYQHYKGSQYRVIGIAKHSETEEELVVYQTMYGDFDLWVRPLSMFIESVGVEGVQRPRFALLQEEKQPFNAP</sequence>
<proteinExistence type="predicted"/>
<evidence type="ECO:0000313" key="2">
    <source>
        <dbReference type="EMBL" id="MDY7219048.1"/>
    </source>
</evidence>
<accession>A0ABU5GPY3</accession>
<dbReference type="InterPro" id="IPR023387">
    <property type="entry name" value="DUF1653-like_dom"/>
</dbReference>
<protein>
    <submittedName>
        <fullName evidence="2">DUF1653 domain-containing protein</fullName>
    </submittedName>
</protein>
<comment type="caution">
    <text evidence="2">The sequence shown here is derived from an EMBL/GenBank/DDBJ whole genome shotgun (WGS) entry which is preliminary data.</text>
</comment>
<dbReference type="InterPro" id="IPR037135">
    <property type="entry name" value="DUF1653-like_dom_sf"/>
</dbReference>
<dbReference type="RefSeq" id="WP_321553143.1">
    <property type="nucleotide sequence ID" value="NZ_JAXIVU010000005.1"/>
</dbReference>
<evidence type="ECO:0000313" key="3">
    <source>
        <dbReference type="Proteomes" id="UP001294570"/>
    </source>
</evidence>
<keyword evidence="3" id="KW-1185">Reference proteome</keyword>
<name>A0ABU5GPY3_9GAMM</name>
<dbReference type="EMBL" id="JAXIVU010000005">
    <property type="protein sequence ID" value="MDY7219048.1"/>
    <property type="molecule type" value="Genomic_DNA"/>
</dbReference>
<dbReference type="Pfam" id="PF07866">
    <property type="entry name" value="DUF1653"/>
    <property type="match status" value="1"/>
</dbReference>
<organism evidence="2 3">
    <name type="scientific">Denitrificimonas halotolerans</name>
    <dbReference type="NCBI Taxonomy" id="3098930"/>
    <lineage>
        <taxon>Bacteria</taxon>
        <taxon>Pseudomonadati</taxon>
        <taxon>Pseudomonadota</taxon>
        <taxon>Gammaproteobacteria</taxon>
        <taxon>Pseudomonadales</taxon>
        <taxon>Pseudomonadaceae</taxon>
        <taxon>Denitrificimonas</taxon>
    </lineage>
</organism>